<dbReference type="Pfam" id="PF01364">
    <property type="entry name" value="Peptidase_C25"/>
    <property type="match status" value="1"/>
</dbReference>
<organism evidence="4">
    <name type="scientific">marine sediment metagenome</name>
    <dbReference type="NCBI Taxonomy" id="412755"/>
    <lineage>
        <taxon>unclassified sequences</taxon>
        <taxon>metagenomes</taxon>
        <taxon>ecological metagenomes</taxon>
    </lineage>
</organism>
<reference evidence="4" key="1">
    <citation type="journal article" date="2015" name="Nature">
        <title>Complex archaea that bridge the gap between prokaryotes and eukaryotes.</title>
        <authorList>
            <person name="Spang A."/>
            <person name="Saw J.H."/>
            <person name="Jorgensen S.L."/>
            <person name="Zaremba-Niedzwiedzka K."/>
            <person name="Martijn J."/>
            <person name="Lind A.E."/>
            <person name="van Eijk R."/>
            <person name="Schleper C."/>
            <person name="Guy L."/>
            <person name="Ettema T.J."/>
        </authorList>
    </citation>
    <scope>NUCLEOTIDE SEQUENCE</scope>
</reference>
<comment type="caution">
    <text evidence="4">The sequence shown here is derived from an EMBL/GenBank/DDBJ whole genome shotgun (WGS) entry which is preliminary data.</text>
</comment>
<dbReference type="InterPro" id="IPR029030">
    <property type="entry name" value="Caspase-like_dom_sf"/>
</dbReference>
<evidence type="ECO:0000256" key="1">
    <source>
        <dbReference type="ARBA" id="ARBA00022729"/>
    </source>
</evidence>
<keyword evidence="1" id="KW-0732">Signal</keyword>
<dbReference type="GO" id="GO:0006508">
    <property type="term" value="P:proteolysis"/>
    <property type="evidence" value="ECO:0007669"/>
    <property type="project" value="InterPro"/>
</dbReference>
<sequence length="425" mass="46825">MLVGDTDRIPHFTGVGPENPATDLYYTTMDGDGDWYPEFPVGRFSVVNAAQLSGVIAKTIAYETSSVGDWTNRVTFMAGDDNHTITEGTHDWVVDNYMDPLGYDSSKLYEHSYDATTQDVHDTFNSGTAMGIYSGHGDEYYWADGPRFDQSDVRGLLNTGKYPLIASFACITGAYALGESFMETWLRTPDNGAVVAVGASVDSYWTEDDILEKRLFDAIYNEGYTAYGSAWLRAKELYLEHFGPTNMTRGYFEMYNVMGDPTVKVLGLDLEITSPAKLPMAPLPPIDAFEISKFHPSVLDLKLVDQFVFVEFRLPGGLVHRRQSPGHGTPFSDAEATVSKARKAAHGNHDKDQRKEDHQPDPDRAAGAATAFVDATGLHRGTGGLVGSDLFEKFAFFRHGAPHFPFGCSGMRWAGKGLAGWRHSC</sequence>
<evidence type="ECO:0000313" key="4">
    <source>
        <dbReference type="EMBL" id="KKL27826.1"/>
    </source>
</evidence>
<accession>A0A0F9EDA8</accession>
<dbReference type="SUPFAM" id="SSF52129">
    <property type="entry name" value="Caspase-like"/>
    <property type="match status" value="1"/>
</dbReference>
<name>A0A0F9EDA8_9ZZZZ</name>
<dbReference type="InterPro" id="IPR029031">
    <property type="entry name" value="Gingipain_N_sf"/>
</dbReference>
<feature type="domain" description="Gingipain" evidence="3">
    <location>
        <begin position="1"/>
        <end position="265"/>
    </location>
</feature>
<dbReference type="GO" id="GO:0008234">
    <property type="term" value="F:cysteine-type peptidase activity"/>
    <property type="evidence" value="ECO:0007669"/>
    <property type="project" value="InterPro"/>
</dbReference>
<feature type="region of interest" description="Disordered" evidence="2">
    <location>
        <begin position="321"/>
        <end position="365"/>
    </location>
</feature>
<dbReference type="AlphaFoldDB" id="A0A0F9EDA8"/>
<gene>
    <name evidence="4" type="ORF">LCGC14_2381270</name>
</gene>
<proteinExistence type="predicted"/>
<feature type="compositionally biased region" description="Basic and acidic residues" evidence="2">
    <location>
        <begin position="347"/>
        <end position="364"/>
    </location>
</feature>
<dbReference type="Gene3D" id="3.40.50.1460">
    <property type="match status" value="1"/>
</dbReference>
<evidence type="ECO:0000256" key="2">
    <source>
        <dbReference type="SAM" id="MobiDB-lite"/>
    </source>
</evidence>
<protein>
    <recommendedName>
        <fullName evidence="3">Gingipain domain-containing protein</fullName>
    </recommendedName>
</protein>
<dbReference type="Gene3D" id="3.40.50.10390">
    <property type="entry name" value="Gingipain r, domain 1"/>
    <property type="match status" value="1"/>
</dbReference>
<dbReference type="EMBL" id="LAZR01035324">
    <property type="protein sequence ID" value="KKL27826.1"/>
    <property type="molecule type" value="Genomic_DNA"/>
</dbReference>
<evidence type="ECO:0000259" key="3">
    <source>
        <dbReference type="Pfam" id="PF01364"/>
    </source>
</evidence>
<dbReference type="InterPro" id="IPR001769">
    <property type="entry name" value="Gingipain"/>
</dbReference>